<keyword evidence="5" id="KW-1185">Reference proteome</keyword>
<protein>
    <recommendedName>
        <fullName evidence="3">Peptidase S1 domain-containing protein</fullName>
    </recommendedName>
</protein>
<keyword evidence="2" id="KW-1133">Transmembrane helix</keyword>
<organism evidence="4 5">
    <name type="scientific">Plutella xylostella</name>
    <name type="common">Diamondback moth</name>
    <name type="synonym">Plutella maculipennis</name>
    <dbReference type="NCBI Taxonomy" id="51655"/>
    <lineage>
        <taxon>Eukaryota</taxon>
        <taxon>Metazoa</taxon>
        <taxon>Ecdysozoa</taxon>
        <taxon>Arthropoda</taxon>
        <taxon>Hexapoda</taxon>
        <taxon>Insecta</taxon>
        <taxon>Pterygota</taxon>
        <taxon>Neoptera</taxon>
        <taxon>Endopterygota</taxon>
        <taxon>Lepidoptera</taxon>
        <taxon>Glossata</taxon>
        <taxon>Ditrysia</taxon>
        <taxon>Yponomeutoidea</taxon>
        <taxon>Plutellidae</taxon>
        <taxon>Plutella</taxon>
    </lineage>
</organism>
<dbReference type="InterPro" id="IPR001254">
    <property type="entry name" value="Trypsin_dom"/>
</dbReference>
<dbReference type="SUPFAM" id="SSF50494">
    <property type="entry name" value="Trypsin-like serine proteases"/>
    <property type="match status" value="1"/>
</dbReference>
<dbReference type="Gene3D" id="2.40.10.10">
    <property type="entry name" value="Trypsin-like serine proteases"/>
    <property type="match status" value="1"/>
</dbReference>
<feature type="domain" description="Peptidase S1" evidence="3">
    <location>
        <begin position="63"/>
        <end position="295"/>
    </location>
</feature>
<sequence>MIQTNNLALKNNKHYFTKGEKCIFFHVIAIFVGILILIVIYFIHLCFVKHDLYDVLKFRRFSSADGKAEYIPVGAVFLDTSQPKSVCNSLLLRKQWSLVPGNCAAMRNDPDLSMMLPYWRIQYVLMETNNIVTTDIIKSLPHPHFNRQNMYHNVGLLEHGTCFDTGFDFLTSNVAGEYINNSNTIKKNIKIASWNWNKKNALDPSIKITTLKFIPNEVCYKLWSFITNFRPYEFCLSIENEKEDNLCFEHGALLLLKNKIVGFFSWGARCGNGDQSPVIAANILSFKDWLKDMMKM</sequence>
<gene>
    <name evidence="4" type="ORF">JYU34_000345</name>
</gene>
<evidence type="ECO:0000313" key="4">
    <source>
        <dbReference type="EMBL" id="KAG7313244.1"/>
    </source>
</evidence>
<dbReference type="EMBL" id="JAHIBW010000001">
    <property type="protein sequence ID" value="KAG7313244.1"/>
    <property type="molecule type" value="Genomic_DNA"/>
</dbReference>
<dbReference type="PANTHER" id="PTHR24271">
    <property type="entry name" value="KALLIKREIN-RELATED"/>
    <property type="match status" value="1"/>
</dbReference>
<name>A0ABQ7R7H2_PLUXY</name>
<dbReference type="PANTHER" id="PTHR24271:SF50">
    <property type="match status" value="1"/>
</dbReference>
<evidence type="ECO:0000256" key="2">
    <source>
        <dbReference type="SAM" id="Phobius"/>
    </source>
</evidence>
<evidence type="ECO:0000313" key="5">
    <source>
        <dbReference type="Proteomes" id="UP000823941"/>
    </source>
</evidence>
<feature type="transmembrane region" description="Helical" evidence="2">
    <location>
        <begin position="23"/>
        <end position="43"/>
    </location>
</feature>
<dbReference type="InterPro" id="IPR043504">
    <property type="entry name" value="Peptidase_S1_PA_chymotrypsin"/>
</dbReference>
<keyword evidence="2" id="KW-0472">Membrane</keyword>
<dbReference type="InterPro" id="IPR009003">
    <property type="entry name" value="Peptidase_S1_PA"/>
</dbReference>
<dbReference type="PROSITE" id="PS50240">
    <property type="entry name" value="TRYPSIN_DOM"/>
    <property type="match status" value="1"/>
</dbReference>
<keyword evidence="1" id="KW-1015">Disulfide bond</keyword>
<accession>A0ABQ7R7H2</accession>
<evidence type="ECO:0000259" key="3">
    <source>
        <dbReference type="PROSITE" id="PS50240"/>
    </source>
</evidence>
<evidence type="ECO:0000256" key="1">
    <source>
        <dbReference type="ARBA" id="ARBA00023157"/>
    </source>
</evidence>
<reference evidence="4 5" key="1">
    <citation type="submission" date="2021-06" db="EMBL/GenBank/DDBJ databases">
        <title>A haploid diamondback moth (Plutella xylostella L.) genome assembly resolves 31 chromosomes and identifies a diamide resistance mutation.</title>
        <authorList>
            <person name="Ward C.M."/>
            <person name="Perry K.D."/>
            <person name="Baker G."/>
            <person name="Powis K."/>
            <person name="Heckel D.G."/>
            <person name="Baxter S.W."/>
        </authorList>
    </citation>
    <scope>NUCLEOTIDE SEQUENCE [LARGE SCALE GENOMIC DNA]</scope>
    <source>
        <strain evidence="4 5">LV</strain>
        <tissue evidence="4">Single pupa</tissue>
    </source>
</reference>
<proteinExistence type="predicted"/>
<keyword evidence="2" id="KW-0812">Transmembrane</keyword>
<comment type="caution">
    <text evidence="4">The sequence shown here is derived from an EMBL/GenBank/DDBJ whole genome shotgun (WGS) entry which is preliminary data.</text>
</comment>
<dbReference type="Proteomes" id="UP000823941">
    <property type="component" value="Chromosome 1"/>
</dbReference>